<dbReference type="AlphaFoldDB" id="A0A2M4DQ05"/>
<name>A0A2M4DQ05_ANODA</name>
<dbReference type="EMBL" id="GGFL01015472">
    <property type="protein sequence ID" value="MBW79650.1"/>
    <property type="molecule type" value="Transcribed_RNA"/>
</dbReference>
<sequence length="70" mass="8020">MLLAVLFLLQFKLLLIVLVLLGQFSRIFSLRRFLLELARYVQRGGKEVEHIVIVSQTASGRRKPKVAGLR</sequence>
<reference evidence="1" key="1">
    <citation type="submission" date="2018-01" db="EMBL/GenBank/DDBJ databases">
        <title>An insight into the sialome of Amazonian anophelines.</title>
        <authorList>
            <person name="Ribeiro J.M."/>
            <person name="Scarpassa V."/>
            <person name="Calvo E."/>
        </authorList>
    </citation>
    <scope>NUCLEOTIDE SEQUENCE</scope>
</reference>
<protein>
    <submittedName>
        <fullName evidence="1">Putative secreted protein</fullName>
    </submittedName>
</protein>
<evidence type="ECO:0000313" key="1">
    <source>
        <dbReference type="EMBL" id="MBW79650.1"/>
    </source>
</evidence>
<proteinExistence type="predicted"/>
<organism evidence="1">
    <name type="scientific">Anopheles darlingi</name>
    <name type="common">Mosquito</name>
    <dbReference type="NCBI Taxonomy" id="43151"/>
    <lineage>
        <taxon>Eukaryota</taxon>
        <taxon>Metazoa</taxon>
        <taxon>Ecdysozoa</taxon>
        <taxon>Arthropoda</taxon>
        <taxon>Hexapoda</taxon>
        <taxon>Insecta</taxon>
        <taxon>Pterygota</taxon>
        <taxon>Neoptera</taxon>
        <taxon>Endopterygota</taxon>
        <taxon>Diptera</taxon>
        <taxon>Nematocera</taxon>
        <taxon>Culicoidea</taxon>
        <taxon>Culicidae</taxon>
        <taxon>Anophelinae</taxon>
        <taxon>Anopheles</taxon>
    </lineage>
</organism>
<accession>A0A2M4DQ05</accession>